<protein>
    <submittedName>
        <fullName evidence="1">Msh2 protein</fullName>
    </submittedName>
</protein>
<reference evidence="1" key="1">
    <citation type="submission" date="2021-02" db="EMBL/GenBank/DDBJ databases">
        <authorList>
            <person name="Dougan E. K."/>
            <person name="Rhodes N."/>
            <person name="Thang M."/>
            <person name="Chan C."/>
        </authorList>
    </citation>
    <scope>NUCLEOTIDE SEQUENCE</scope>
</reference>
<organism evidence="1 2">
    <name type="scientific">Symbiodinium natans</name>
    <dbReference type="NCBI Taxonomy" id="878477"/>
    <lineage>
        <taxon>Eukaryota</taxon>
        <taxon>Sar</taxon>
        <taxon>Alveolata</taxon>
        <taxon>Dinophyceae</taxon>
        <taxon>Suessiales</taxon>
        <taxon>Symbiodiniaceae</taxon>
        <taxon>Symbiodinium</taxon>
    </lineage>
</organism>
<dbReference type="Gene3D" id="3.30.420.110">
    <property type="entry name" value="MutS, connector domain"/>
    <property type="match status" value="1"/>
</dbReference>
<evidence type="ECO:0000313" key="2">
    <source>
        <dbReference type="Proteomes" id="UP000604046"/>
    </source>
</evidence>
<dbReference type="GO" id="GO:0006298">
    <property type="term" value="P:mismatch repair"/>
    <property type="evidence" value="ECO:0007669"/>
    <property type="project" value="InterPro"/>
</dbReference>
<dbReference type="Proteomes" id="UP000604046">
    <property type="component" value="Unassembled WGS sequence"/>
</dbReference>
<evidence type="ECO:0000313" key="1">
    <source>
        <dbReference type="EMBL" id="CAE7429314.1"/>
    </source>
</evidence>
<dbReference type="GO" id="GO:0030983">
    <property type="term" value="F:mismatched DNA binding"/>
    <property type="evidence" value="ECO:0007669"/>
    <property type="project" value="InterPro"/>
</dbReference>
<name>A0A812RBB0_9DINO</name>
<dbReference type="InterPro" id="IPR036678">
    <property type="entry name" value="MutS_con_dom_sf"/>
</dbReference>
<dbReference type="EMBL" id="CAJNDS010002318">
    <property type="protein sequence ID" value="CAE7429314.1"/>
    <property type="molecule type" value="Genomic_DNA"/>
</dbReference>
<dbReference type="GO" id="GO:0005524">
    <property type="term" value="F:ATP binding"/>
    <property type="evidence" value="ECO:0007669"/>
    <property type="project" value="InterPro"/>
</dbReference>
<accession>A0A812RBB0</accession>
<sequence>MAEGYFSTMELLARRTDRDVKSQQARQVDLEQDLLRLLAGTEQCGLGRHLEEQRKKQGMRALAVLIGHHQILNEPANFNSCTLGLYPLRSFMFLDKAAFSALNVLPRPEESQSKFAPSRDVTWLENFTMMMRALLAILSVLAEGLREARLESNHSAVPSCETWSKKSKAYKAEHDDPCESYLSTLKCCHGKCIFKQQNCPIVSAWGFFDDSPLSCSSCDKEMPADKMELAQSLCESIHLCGHPEAPCKYYPKKKTCARKRLSCASCNTYYPISEKRDACEDFSLCYTRGNARMSNARCEFDEGQCVDGVGTKGYP</sequence>
<dbReference type="OrthoDB" id="295033at2759"/>
<keyword evidence="2" id="KW-1185">Reference proteome</keyword>
<comment type="caution">
    <text evidence="1">The sequence shown here is derived from an EMBL/GenBank/DDBJ whole genome shotgun (WGS) entry which is preliminary data.</text>
</comment>
<gene>
    <name evidence="1" type="primary">Msh2</name>
    <name evidence="1" type="ORF">SNAT2548_LOCUS23338</name>
</gene>
<proteinExistence type="predicted"/>
<dbReference type="AlphaFoldDB" id="A0A812RBB0"/>